<organism evidence="1 2">
    <name type="scientific">Arctia plantaginis</name>
    <name type="common">Wood tiger moth</name>
    <name type="synonym">Phalaena plantaginis</name>
    <dbReference type="NCBI Taxonomy" id="874455"/>
    <lineage>
        <taxon>Eukaryota</taxon>
        <taxon>Metazoa</taxon>
        <taxon>Ecdysozoa</taxon>
        <taxon>Arthropoda</taxon>
        <taxon>Hexapoda</taxon>
        <taxon>Insecta</taxon>
        <taxon>Pterygota</taxon>
        <taxon>Neoptera</taxon>
        <taxon>Endopterygota</taxon>
        <taxon>Lepidoptera</taxon>
        <taxon>Glossata</taxon>
        <taxon>Ditrysia</taxon>
        <taxon>Noctuoidea</taxon>
        <taxon>Erebidae</taxon>
        <taxon>Arctiinae</taxon>
        <taxon>Arctia</taxon>
    </lineage>
</organism>
<dbReference type="OrthoDB" id="7026358at2759"/>
<name>A0A8S0YUA4_ARCPL</name>
<comment type="caution">
    <text evidence="1">The sequence shown here is derived from an EMBL/GenBank/DDBJ whole genome shotgun (WGS) entry which is preliminary data.</text>
</comment>
<evidence type="ECO:0000313" key="2">
    <source>
        <dbReference type="Proteomes" id="UP000494256"/>
    </source>
</evidence>
<accession>A0A8S0YUA4</accession>
<protein>
    <submittedName>
        <fullName evidence="1">Uncharacterized protein</fullName>
    </submittedName>
</protein>
<dbReference type="Proteomes" id="UP000494256">
    <property type="component" value="Unassembled WGS sequence"/>
</dbReference>
<dbReference type="EMBL" id="CADEBD010000171">
    <property type="protein sequence ID" value="CAB3223480.1"/>
    <property type="molecule type" value="Genomic_DNA"/>
</dbReference>
<proteinExistence type="predicted"/>
<evidence type="ECO:0000313" key="1">
    <source>
        <dbReference type="EMBL" id="CAB3223480.1"/>
    </source>
</evidence>
<reference evidence="1 2" key="1">
    <citation type="submission" date="2020-04" db="EMBL/GenBank/DDBJ databases">
        <authorList>
            <person name="Wallbank WR R."/>
            <person name="Pardo Diaz C."/>
            <person name="Kozak K."/>
            <person name="Martin S."/>
            <person name="Jiggins C."/>
            <person name="Moest M."/>
            <person name="Warren A I."/>
            <person name="Byers J.R.P. K."/>
            <person name="Montejo-Kovacevich G."/>
            <person name="Yen C E."/>
        </authorList>
    </citation>
    <scope>NUCLEOTIDE SEQUENCE [LARGE SCALE GENOMIC DNA]</scope>
</reference>
<sequence>MKAPTESLSDDCKSSTRTCTTWCSLSDLGVNDLRELLAAHVPTAERFNKLRDIVSTAPPGKSHYSPLGYLLVIEKFDEVLSTRKN</sequence>
<dbReference type="AlphaFoldDB" id="A0A8S0YUA4"/>
<gene>
    <name evidence="1" type="ORF">APLA_LOCUS1435</name>
</gene>